<feature type="region of interest" description="Disordered" evidence="2">
    <location>
        <begin position="151"/>
        <end position="232"/>
    </location>
</feature>
<dbReference type="EMBL" id="CAMXCT030004513">
    <property type="protein sequence ID" value="CAL4796710.1"/>
    <property type="molecule type" value="Genomic_DNA"/>
</dbReference>
<protein>
    <submittedName>
        <fullName evidence="3">Uncharacterized protein</fullName>
    </submittedName>
</protein>
<proteinExistence type="predicted"/>
<dbReference type="EMBL" id="CAMXCT010004513">
    <property type="protein sequence ID" value="CAI4009398.1"/>
    <property type="molecule type" value="Genomic_DNA"/>
</dbReference>
<sequence length="232" mass="26241">MLQNCEDMEEAGTAALAKVMLELQAAVKAKDIAEKERNSAEAKAAGDKARYDYNMAYEMEENEKQAILQKRHEEDMLEIRKELNQAKNDREKADIDEAHAIASQAMSADRIEALEKALALSTAKLNAVYAIGGIARSKDEKERDLRAEIQQMEQDKQDTGKEMSRMRLELLGLQRDKDRRKVDEPQSGQMSSSSRQGRRGGKGTRKGTGHFLEIIDEEEDDLPETRSLETWP</sequence>
<feature type="coiled-coil region" evidence="1">
    <location>
        <begin position="69"/>
        <end position="96"/>
    </location>
</feature>
<name>A0A9P1DG03_9DINO</name>
<evidence type="ECO:0000256" key="1">
    <source>
        <dbReference type="SAM" id="Coils"/>
    </source>
</evidence>
<keyword evidence="1" id="KW-0175">Coiled coil</keyword>
<reference evidence="4" key="2">
    <citation type="submission" date="2024-04" db="EMBL/GenBank/DDBJ databases">
        <authorList>
            <person name="Chen Y."/>
            <person name="Shah S."/>
            <person name="Dougan E. K."/>
            <person name="Thang M."/>
            <person name="Chan C."/>
        </authorList>
    </citation>
    <scope>NUCLEOTIDE SEQUENCE [LARGE SCALE GENOMIC DNA]</scope>
</reference>
<evidence type="ECO:0000313" key="5">
    <source>
        <dbReference type="Proteomes" id="UP001152797"/>
    </source>
</evidence>
<feature type="coiled-coil region" evidence="1">
    <location>
        <begin position="16"/>
        <end position="43"/>
    </location>
</feature>
<organism evidence="3">
    <name type="scientific">Cladocopium goreaui</name>
    <dbReference type="NCBI Taxonomy" id="2562237"/>
    <lineage>
        <taxon>Eukaryota</taxon>
        <taxon>Sar</taxon>
        <taxon>Alveolata</taxon>
        <taxon>Dinophyceae</taxon>
        <taxon>Suessiales</taxon>
        <taxon>Symbiodiniaceae</taxon>
        <taxon>Cladocopium</taxon>
    </lineage>
</organism>
<feature type="compositionally biased region" description="Basic residues" evidence="2">
    <location>
        <begin position="196"/>
        <end position="208"/>
    </location>
</feature>
<feature type="compositionally biased region" description="Basic and acidic residues" evidence="2">
    <location>
        <begin position="151"/>
        <end position="184"/>
    </location>
</feature>
<feature type="compositionally biased region" description="Basic and acidic residues" evidence="2">
    <location>
        <begin position="223"/>
        <end position="232"/>
    </location>
</feature>
<dbReference type="EMBL" id="CAMXCT020004513">
    <property type="protein sequence ID" value="CAL1162773.1"/>
    <property type="molecule type" value="Genomic_DNA"/>
</dbReference>
<dbReference type="AlphaFoldDB" id="A0A9P1DG03"/>
<reference evidence="3" key="1">
    <citation type="submission" date="2022-10" db="EMBL/GenBank/DDBJ databases">
        <authorList>
            <person name="Chen Y."/>
            <person name="Dougan E. K."/>
            <person name="Chan C."/>
            <person name="Rhodes N."/>
            <person name="Thang M."/>
        </authorList>
    </citation>
    <scope>NUCLEOTIDE SEQUENCE</scope>
</reference>
<evidence type="ECO:0000313" key="3">
    <source>
        <dbReference type="EMBL" id="CAI4009398.1"/>
    </source>
</evidence>
<keyword evidence="5" id="KW-1185">Reference proteome</keyword>
<evidence type="ECO:0000256" key="2">
    <source>
        <dbReference type="SAM" id="MobiDB-lite"/>
    </source>
</evidence>
<accession>A0A9P1DG03</accession>
<dbReference type="Proteomes" id="UP001152797">
    <property type="component" value="Unassembled WGS sequence"/>
</dbReference>
<comment type="caution">
    <text evidence="3">The sequence shown here is derived from an EMBL/GenBank/DDBJ whole genome shotgun (WGS) entry which is preliminary data.</text>
</comment>
<evidence type="ECO:0000313" key="4">
    <source>
        <dbReference type="EMBL" id="CAL1162773.1"/>
    </source>
</evidence>
<gene>
    <name evidence="3" type="ORF">C1SCF055_LOCUS34762</name>
</gene>